<feature type="signal peptide" evidence="2">
    <location>
        <begin position="1"/>
        <end position="19"/>
    </location>
</feature>
<feature type="region of interest" description="Disordered" evidence="1">
    <location>
        <begin position="19"/>
        <end position="68"/>
    </location>
</feature>
<proteinExistence type="evidence at transcript level"/>
<reference evidence="3" key="1">
    <citation type="journal article" date="2015" name="Sci. Rep.">
        <title>Tissue- and time-dependent transcription in Ixodes ricinus salivary glands and midguts when blood feeding on the vertebrate host.</title>
        <authorList>
            <person name="Kotsyfakis M."/>
            <person name="Schwarz A."/>
            <person name="Erhart J."/>
            <person name="Ribeiro J.M."/>
        </authorList>
    </citation>
    <scope>NUCLEOTIDE SEQUENCE</scope>
    <source>
        <tissue evidence="3">Salivary gland and midgut</tissue>
    </source>
</reference>
<feature type="compositionally biased region" description="Low complexity" evidence="1">
    <location>
        <begin position="47"/>
        <end position="61"/>
    </location>
</feature>
<evidence type="ECO:0000313" key="3">
    <source>
        <dbReference type="EMBL" id="JAB79360.1"/>
    </source>
</evidence>
<name>V5H853_IXORI</name>
<organism evidence="3">
    <name type="scientific">Ixodes ricinus</name>
    <name type="common">Common tick</name>
    <name type="synonym">Acarus ricinus</name>
    <dbReference type="NCBI Taxonomy" id="34613"/>
    <lineage>
        <taxon>Eukaryota</taxon>
        <taxon>Metazoa</taxon>
        <taxon>Ecdysozoa</taxon>
        <taxon>Arthropoda</taxon>
        <taxon>Chelicerata</taxon>
        <taxon>Arachnida</taxon>
        <taxon>Acari</taxon>
        <taxon>Parasitiformes</taxon>
        <taxon>Ixodida</taxon>
        <taxon>Ixodoidea</taxon>
        <taxon>Ixodidae</taxon>
        <taxon>Ixodinae</taxon>
        <taxon>Ixodes</taxon>
    </lineage>
</organism>
<dbReference type="EMBL" id="GANP01005108">
    <property type="protein sequence ID" value="JAB79360.1"/>
    <property type="molecule type" value="mRNA"/>
</dbReference>
<sequence length="68" mass="6754">MKATVVAIFFLAAVTYSMGESWGKPTPCPGGPGEPCKGSHSPGGNESAPSPGPTRSPTRSPLAPGAQS</sequence>
<feature type="chain" id="PRO_5004734979" evidence="2">
    <location>
        <begin position="20"/>
        <end position="68"/>
    </location>
</feature>
<protein>
    <submittedName>
        <fullName evidence="3">Putative secreted protein</fullName>
    </submittedName>
</protein>
<evidence type="ECO:0000256" key="2">
    <source>
        <dbReference type="SAM" id="SignalP"/>
    </source>
</evidence>
<accession>V5H853</accession>
<keyword evidence="2" id="KW-0732">Signal</keyword>
<evidence type="ECO:0000256" key="1">
    <source>
        <dbReference type="SAM" id="MobiDB-lite"/>
    </source>
</evidence>
<dbReference type="AlphaFoldDB" id="V5H853"/>